<name>A0ABS0SXC9_9CAUL</name>
<organism evidence="1 2">
    <name type="scientific">Caulobacter hibisci</name>
    <dbReference type="NCBI Taxonomy" id="2035993"/>
    <lineage>
        <taxon>Bacteria</taxon>
        <taxon>Pseudomonadati</taxon>
        <taxon>Pseudomonadota</taxon>
        <taxon>Alphaproteobacteria</taxon>
        <taxon>Caulobacterales</taxon>
        <taxon>Caulobacteraceae</taxon>
        <taxon>Caulobacter</taxon>
    </lineage>
</organism>
<keyword evidence="2" id="KW-1185">Reference proteome</keyword>
<evidence type="ECO:0000313" key="2">
    <source>
        <dbReference type="Proteomes" id="UP000639859"/>
    </source>
</evidence>
<comment type="caution">
    <text evidence="1">The sequence shown here is derived from an EMBL/GenBank/DDBJ whole genome shotgun (WGS) entry which is preliminary data.</text>
</comment>
<dbReference type="RefSeq" id="WP_198575995.1">
    <property type="nucleotide sequence ID" value="NZ_JADWOX010000006.1"/>
</dbReference>
<evidence type="ECO:0000313" key="1">
    <source>
        <dbReference type="EMBL" id="MBI1684066.1"/>
    </source>
</evidence>
<dbReference type="Proteomes" id="UP000639859">
    <property type="component" value="Unassembled WGS sequence"/>
</dbReference>
<dbReference type="EMBL" id="JADWOX010000006">
    <property type="protein sequence ID" value="MBI1684066.1"/>
    <property type="molecule type" value="Genomic_DNA"/>
</dbReference>
<dbReference type="InterPro" id="IPR049245">
    <property type="entry name" value="DUF6880"/>
</dbReference>
<gene>
    <name evidence="1" type="ORF">I4Q42_10335</name>
</gene>
<accession>A0ABS0SXC9</accession>
<sequence length="418" mass="45412">MAKPSAASLKRVTAQNLRGLGADRLAEILVEVADTRVDLKRRLRMELAAGLGPAHLVPEIDKRLAALETSRGQVAWRQKPAFLRDLDALRGLVAHRLAAEAPDTALERMWRFLATHAQTSARLRDHDEAFEAIYRRAAGDLGSLLTAHDPHLAAQALIDAAAAAPLSWAKWTSAVFADGMNKTAAIALAVAQARAQHAPGWIQVVRHLADAAADVEAYGATYGQAALETPAVAVEIARRWLAAGHIEPAGHALRRAAPMPKGSSGRLAAPDFDWESAWIDYLEASGQTAAAQAVRWASFQRTLDLARARAFVGGLDGFDDVEAEEQVLSYAAAHRDVQRGLAVLMDWPAYAEASRMILERDEDAKIDPDLAEAWAAKLRRRFEGAAHRLLRRGAATALKRRDFEASRRLTEEADAIAI</sequence>
<proteinExistence type="predicted"/>
<dbReference type="Pfam" id="PF21810">
    <property type="entry name" value="DUF6880"/>
    <property type="match status" value="2"/>
</dbReference>
<reference evidence="1 2" key="1">
    <citation type="submission" date="2020-11" db="EMBL/GenBank/DDBJ databases">
        <title>genome sequence of strain KACC 18849.</title>
        <authorList>
            <person name="Gao J."/>
            <person name="Zhang X."/>
        </authorList>
    </citation>
    <scope>NUCLEOTIDE SEQUENCE [LARGE SCALE GENOMIC DNA]</scope>
    <source>
        <strain evidence="1 2">KACC 18849</strain>
    </source>
</reference>
<protein>
    <submittedName>
        <fullName evidence="1">Uncharacterized protein</fullName>
    </submittedName>
</protein>